<protein>
    <submittedName>
        <fullName evidence="1">Uncharacterized protein</fullName>
    </submittedName>
</protein>
<keyword evidence="2" id="KW-1185">Reference proteome</keyword>
<dbReference type="Proteomes" id="UP001488838">
    <property type="component" value="Unassembled WGS sequence"/>
</dbReference>
<comment type="caution">
    <text evidence="1">The sequence shown here is derived from an EMBL/GenBank/DDBJ whole genome shotgun (WGS) entry which is preliminary data.</text>
</comment>
<dbReference type="AlphaFoldDB" id="A0AAW0HC96"/>
<gene>
    <name evidence="1" type="ORF">U0070_006420</name>
</gene>
<evidence type="ECO:0000313" key="1">
    <source>
        <dbReference type="EMBL" id="KAK7799261.1"/>
    </source>
</evidence>
<organism evidence="1 2">
    <name type="scientific">Myodes glareolus</name>
    <name type="common">Bank vole</name>
    <name type="synonym">Clethrionomys glareolus</name>
    <dbReference type="NCBI Taxonomy" id="447135"/>
    <lineage>
        <taxon>Eukaryota</taxon>
        <taxon>Metazoa</taxon>
        <taxon>Chordata</taxon>
        <taxon>Craniata</taxon>
        <taxon>Vertebrata</taxon>
        <taxon>Euteleostomi</taxon>
        <taxon>Mammalia</taxon>
        <taxon>Eutheria</taxon>
        <taxon>Euarchontoglires</taxon>
        <taxon>Glires</taxon>
        <taxon>Rodentia</taxon>
        <taxon>Myomorpha</taxon>
        <taxon>Muroidea</taxon>
        <taxon>Cricetidae</taxon>
        <taxon>Arvicolinae</taxon>
        <taxon>Myodes</taxon>
    </lineage>
</organism>
<name>A0AAW0HC96_MYOGA</name>
<evidence type="ECO:0000313" key="2">
    <source>
        <dbReference type="Proteomes" id="UP001488838"/>
    </source>
</evidence>
<accession>A0AAW0HC96</accession>
<dbReference type="EMBL" id="JBBHLL010000628">
    <property type="protein sequence ID" value="KAK7799261.1"/>
    <property type="molecule type" value="Genomic_DNA"/>
</dbReference>
<reference evidence="1 2" key="1">
    <citation type="journal article" date="2023" name="bioRxiv">
        <title>Conserved and derived expression patterns and positive selection on dental genes reveal complex evolutionary context of ever-growing rodent molars.</title>
        <authorList>
            <person name="Calamari Z.T."/>
            <person name="Song A."/>
            <person name="Cohen E."/>
            <person name="Akter M."/>
            <person name="Roy R.D."/>
            <person name="Hallikas O."/>
            <person name="Christensen M.M."/>
            <person name="Li P."/>
            <person name="Marangoni P."/>
            <person name="Jernvall J."/>
            <person name="Klein O.D."/>
        </authorList>
    </citation>
    <scope>NUCLEOTIDE SEQUENCE [LARGE SCALE GENOMIC DNA]</scope>
    <source>
        <strain evidence="1">V071</strain>
    </source>
</reference>
<sequence length="109" mass="12054">MNRHKLEPEPAPHPVLTTRMQPGALHITVLSSTKGFRSLLGPAPWTVSPVYSVVTVTIRGNPPTVKRFKGPFWPAWRPGPVTAVLHIVSEAYKTQPSCIKNVARPRERG</sequence>
<proteinExistence type="predicted"/>